<keyword evidence="3" id="KW-0281">Fimbrium</keyword>
<dbReference type="InterPro" id="IPR001082">
    <property type="entry name" value="Pilin"/>
</dbReference>
<dbReference type="Gene3D" id="3.30.700.10">
    <property type="entry name" value="Glycoprotein, Type 4 Pilin"/>
    <property type="match status" value="1"/>
</dbReference>
<accession>A0A1H6QBM3</accession>
<reference evidence="6" key="1">
    <citation type="submission" date="2016-10" db="EMBL/GenBank/DDBJ databases">
        <authorList>
            <person name="Varghese N."/>
            <person name="Submissions S."/>
        </authorList>
    </citation>
    <scope>NUCLEOTIDE SEQUENCE [LARGE SCALE GENOMIC DNA]</scope>
    <source>
        <strain evidence="6">DSM 7165</strain>
    </source>
</reference>
<dbReference type="STRING" id="64971.SAMN05421831_101362"/>
<feature type="transmembrane region" description="Helical" evidence="4">
    <location>
        <begin position="6"/>
        <end position="28"/>
    </location>
</feature>
<proteinExistence type="inferred from homology"/>
<evidence type="ECO:0000313" key="5">
    <source>
        <dbReference type="EMBL" id="SEI41159.1"/>
    </source>
</evidence>
<dbReference type="PROSITE" id="PS00409">
    <property type="entry name" value="PROKAR_NTER_METHYL"/>
    <property type="match status" value="1"/>
</dbReference>
<evidence type="ECO:0000256" key="2">
    <source>
        <dbReference type="ARBA" id="ARBA00022481"/>
    </source>
</evidence>
<evidence type="ECO:0000313" key="6">
    <source>
        <dbReference type="Proteomes" id="UP000242999"/>
    </source>
</evidence>
<keyword evidence="6" id="KW-1185">Reference proteome</keyword>
<dbReference type="Proteomes" id="UP000242999">
    <property type="component" value="Unassembled WGS sequence"/>
</dbReference>
<evidence type="ECO:0000256" key="4">
    <source>
        <dbReference type="SAM" id="Phobius"/>
    </source>
</evidence>
<dbReference type="GO" id="GO:0007155">
    <property type="term" value="P:cell adhesion"/>
    <property type="evidence" value="ECO:0007669"/>
    <property type="project" value="InterPro"/>
</dbReference>
<dbReference type="PANTHER" id="PTHR30093">
    <property type="entry name" value="GENERAL SECRETION PATHWAY PROTEIN G"/>
    <property type="match status" value="1"/>
</dbReference>
<evidence type="ECO:0000256" key="1">
    <source>
        <dbReference type="ARBA" id="ARBA00005233"/>
    </source>
</evidence>
<keyword evidence="4" id="KW-1133">Transmembrane helix</keyword>
<dbReference type="NCBIfam" id="TIGR02532">
    <property type="entry name" value="IV_pilin_GFxxxE"/>
    <property type="match status" value="1"/>
</dbReference>
<dbReference type="AlphaFoldDB" id="A0A1H6QBM3"/>
<comment type="similarity">
    <text evidence="1 3">Belongs to the N-Me-Phe pilin family.</text>
</comment>
<dbReference type="InterPro" id="IPR045584">
    <property type="entry name" value="Pilin-like"/>
</dbReference>
<dbReference type="PANTHER" id="PTHR30093:SF34">
    <property type="entry name" value="PREPILIN PEPTIDASE-DEPENDENT PROTEIN D"/>
    <property type="match status" value="1"/>
</dbReference>
<evidence type="ECO:0000256" key="3">
    <source>
        <dbReference type="RuleBase" id="RU000389"/>
    </source>
</evidence>
<keyword evidence="4" id="KW-0472">Membrane</keyword>
<gene>
    <name evidence="5" type="ORF">SAMN05421831_101362</name>
</gene>
<protein>
    <submittedName>
        <fullName evidence="5">Type IV pilus assembly protein PilA</fullName>
    </submittedName>
</protein>
<keyword evidence="4" id="KW-0812">Transmembrane</keyword>
<dbReference type="InterPro" id="IPR012902">
    <property type="entry name" value="N_methyl_site"/>
</dbReference>
<dbReference type="Pfam" id="PF07963">
    <property type="entry name" value="N_methyl"/>
    <property type="match status" value="1"/>
</dbReference>
<sequence length="139" mass="14601">MQSKQQGFTLIELMIVVAIIGILAAIAIPRYQDYTKRAHVVEGLQLAGSAKMAVTEYFSSEGVWPTDNGTAGLPTATQIVGNAVKSVGVGTNGAITVTFNTKVTDDATLILTPTNGSGSLTWKCDGGTLEDKLRPANCR</sequence>
<keyword evidence="2" id="KW-0488">Methylation</keyword>
<dbReference type="SUPFAM" id="SSF54523">
    <property type="entry name" value="Pili subunits"/>
    <property type="match status" value="1"/>
</dbReference>
<dbReference type="GO" id="GO:0009289">
    <property type="term" value="C:pilus"/>
    <property type="evidence" value="ECO:0007669"/>
    <property type="project" value="InterPro"/>
</dbReference>
<dbReference type="OrthoDB" id="5918848at2"/>
<dbReference type="Pfam" id="PF00114">
    <property type="entry name" value="Pilin"/>
    <property type="match status" value="1"/>
</dbReference>
<name>A0A1H6QBM3_9GAMM</name>
<dbReference type="EMBL" id="FNYH01000001">
    <property type="protein sequence ID" value="SEI41159.1"/>
    <property type="molecule type" value="Genomic_DNA"/>
</dbReference>
<organism evidence="5 6">
    <name type="scientific">Allopseudospirillum japonicum</name>
    <dbReference type="NCBI Taxonomy" id="64971"/>
    <lineage>
        <taxon>Bacteria</taxon>
        <taxon>Pseudomonadati</taxon>
        <taxon>Pseudomonadota</taxon>
        <taxon>Gammaproteobacteria</taxon>
        <taxon>Oceanospirillales</taxon>
        <taxon>Oceanospirillaceae</taxon>
        <taxon>Allopseudospirillum</taxon>
    </lineage>
</organism>
<dbReference type="RefSeq" id="WP_093308230.1">
    <property type="nucleotide sequence ID" value="NZ_FNYH01000001.1"/>
</dbReference>